<dbReference type="PROSITE" id="PS51257">
    <property type="entry name" value="PROKAR_LIPOPROTEIN"/>
    <property type="match status" value="1"/>
</dbReference>
<gene>
    <name evidence="3" type="ORF">ACFP3V_13015</name>
</gene>
<reference evidence="4" key="1">
    <citation type="journal article" date="2019" name="Int. J. Syst. Evol. Microbiol.">
        <title>The Global Catalogue of Microorganisms (GCM) 10K type strain sequencing project: providing services to taxonomists for standard genome sequencing and annotation.</title>
        <authorList>
            <consortium name="The Broad Institute Genomics Platform"/>
            <consortium name="The Broad Institute Genome Sequencing Center for Infectious Disease"/>
            <person name="Wu L."/>
            <person name="Ma J."/>
        </authorList>
    </citation>
    <scope>NUCLEOTIDE SEQUENCE [LARGE SCALE GENOMIC DNA]</scope>
    <source>
        <strain evidence="4">JCM 4816</strain>
    </source>
</reference>
<dbReference type="InterPro" id="IPR046540">
    <property type="entry name" value="DMFA2_C"/>
</dbReference>
<dbReference type="RefSeq" id="WP_380583133.1">
    <property type="nucleotide sequence ID" value="NZ_JBHSQJ010000049.1"/>
</dbReference>
<protein>
    <submittedName>
        <fullName evidence="3">N,N-dimethylformamidase beta subunit family domain-containing protein</fullName>
    </submittedName>
</protein>
<proteinExistence type="predicted"/>
<evidence type="ECO:0000259" key="2">
    <source>
        <dbReference type="Pfam" id="PF20254"/>
    </source>
</evidence>
<keyword evidence="1" id="KW-0732">Signal</keyword>
<comment type="caution">
    <text evidence="3">The sequence shown here is derived from an EMBL/GenBank/DDBJ whole genome shotgun (WGS) entry which is preliminary data.</text>
</comment>
<feature type="domain" description="N,N-dimethylformamidase beta subunit-like C-terminal" evidence="2">
    <location>
        <begin position="102"/>
        <end position="473"/>
    </location>
</feature>
<organism evidence="3 4">
    <name type="scientific">Streptacidiphilus monticola</name>
    <dbReference type="NCBI Taxonomy" id="2161674"/>
    <lineage>
        <taxon>Bacteria</taxon>
        <taxon>Bacillati</taxon>
        <taxon>Actinomycetota</taxon>
        <taxon>Actinomycetes</taxon>
        <taxon>Kitasatosporales</taxon>
        <taxon>Streptomycetaceae</taxon>
        <taxon>Streptacidiphilus</taxon>
    </lineage>
</organism>
<evidence type="ECO:0000256" key="1">
    <source>
        <dbReference type="SAM" id="SignalP"/>
    </source>
</evidence>
<keyword evidence="4" id="KW-1185">Reference proteome</keyword>
<feature type="signal peptide" evidence="1">
    <location>
        <begin position="1"/>
        <end position="25"/>
    </location>
</feature>
<accession>A0ABW1G0D1</accession>
<dbReference type="EMBL" id="JBHSQJ010000049">
    <property type="protein sequence ID" value="MFC5908131.1"/>
    <property type="molecule type" value="Genomic_DNA"/>
</dbReference>
<dbReference type="Pfam" id="PF20254">
    <property type="entry name" value="DMFA2_C"/>
    <property type="match status" value="1"/>
</dbReference>
<feature type="chain" id="PRO_5047068497" evidence="1">
    <location>
        <begin position="26"/>
        <end position="536"/>
    </location>
</feature>
<evidence type="ECO:0000313" key="4">
    <source>
        <dbReference type="Proteomes" id="UP001596174"/>
    </source>
</evidence>
<dbReference type="Proteomes" id="UP001596174">
    <property type="component" value="Unassembled WGS sequence"/>
</dbReference>
<sequence length="536" mass="57805">MRRTALARFAPALAAVALLLTGCTAGSGGGQDAERTATGTLSVPVVNAPWTVAKENRLPGTTSWKLSNPGPTDAIEGFADQVSVLPGESFRLYVSTTAPSFRIEAFRMGWYGGKQGRLVWRSGTVPGRKQAAPKRIPGINEVYAPWSPTTTVPTAGWPQGDYLLKLVSAQGHDRWVPITLRSPGTSGRTVFMNSVTTWAAYNKWGGGYNVYGGGYTGYKGAGDYNQRSRKASFDRPYDKNGSYFNWYELPALSLAEQLGIPLAYETDLELSTSPGLFQGARSLFFAGHDEYWTSGMRDNTLRIRGAGTNIALLSSNTAYRHIRLENSSVGRNRVVVVYKNAAEDPMTLTNPAEATQQWRLPPDPRPESSLTGVYYECNPVYGDFVVTDPHAWMFAGTGVKAGQHFPGLVNVETDRLTAGVPVPRPIQVVSQSPVTCQIPGAPVKTHSNAAYYTVPSGAGVFATGTMGWSCSLGGATGCRGNSVKAKRVPAVSGDFARLVTANVLRVFQQGPAGRVHPAVDNYRRYVSPPSRLTYTN</sequence>
<evidence type="ECO:0000313" key="3">
    <source>
        <dbReference type="EMBL" id="MFC5908131.1"/>
    </source>
</evidence>
<name>A0ABW1G0D1_9ACTN</name>